<feature type="compositionally biased region" description="Low complexity" evidence="1">
    <location>
        <begin position="74"/>
        <end position="92"/>
    </location>
</feature>
<feature type="region of interest" description="Disordered" evidence="1">
    <location>
        <begin position="19"/>
        <end position="131"/>
    </location>
</feature>
<accession>A0A7R9R1B0</accession>
<name>A0A7R9R1B0_9ACAR</name>
<feature type="compositionally biased region" description="Polar residues" evidence="1">
    <location>
        <begin position="93"/>
        <end position="126"/>
    </location>
</feature>
<feature type="compositionally biased region" description="Basic and acidic residues" evidence="1">
    <location>
        <begin position="46"/>
        <end position="63"/>
    </location>
</feature>
<evidence type="ECO:0000313" key="2">
    <source>
        <dbReference type="EMBL" id="CAD7666308.1"/>
    </source>
</evidence>
<dbReference type="EMBL" id="CAJPVJ010053489">
    <property type="protein sequence ID" value="CAG2183374.1"/>
    <property type="molecule type" value="Genomic_DNA"/>
</dbReference>
<feature type="non-terminal residue" evidence="2">
    <location>
        <position position="157"/>
    </location>
</feature>
<gene>
    <name evidence="2" type="ORF">ONB1V03_LOCUS22795</name>
</gene>
<keyword evidence="3" id="KW-1185">Reference proteome</keyword>
<evidence type="ECO:0000256" key="1">
    <source>
        <dbReference type="SAM" id="MobiDB-lite"/>
    </source>
</evidence>
<feature type="non-terminal residue" evidence="2">
    <location>
        <position position="1"/>
    </location>
</feature>
<organism evidence="2">
    <name type="scientific">Oppiella nova</name>
    <dbReference type="NCBI Taxonomy" id="334625"/>
    <lineage>
        <taxon>Eukaryota</taxon>
        <taxon>Metazoa</taxon>
        <taxon>Ecdysozoa</taxon>
        <taxon>Arthropoda</taxon>
        <taxon>Chelicerata</taxon>
        <taxon>Arachnida</taxon>
        <taxon>Acari</taxon>
        <taxon>Acariformes</taxon>
        <taxon>Sarcoptiformes</taxon>
        <taxon>Oribatida</taxon>
        <taxon>Brachypylina</taxon>
        <taxon>Oppioidea</taxon>
        <taxon>Oppiidae</taxon>
        <taxon>Oppiella</taxon>
    </lineage>
</organism>
<sequence length="157" mass="16523">GRLVRRHSAKADLAAEPLGLIPIASPPPGFGDNNNDVFADDFGTNRSDDNNKELSEISPKKSTSESSHVAVANDGSDIISSTTTDMDDLLSSADNSKVTMSSPTVVSELNQSLTSTPPHIQTSGADSSVDLLPLDSPISRLKKQLMETLISPDSESS</sequence>
<dbReference type="Proteomes" id="UP000728032">
    <property type="component" value="Unassembled WGS sequence"/>
</dbReference>
<reference evidence="2" key="1">
    <citation type="submission" date="2020-11" db="EMBL/GenBank/DDBJ databases">
        <authorList>
            <person name="Tran Van P."/>
        </authorList>
    </citation>
    <scope>NUCLEOTIDE SEQUENCE</scope>
</reference>
<evidence type="ECO:0000313" key="3">
    <source>
        <dbReference type="Proteomes" id="UP000728032"/>
    </source>
</evidence>
<protein>
    <submittedName>
        <fullName evidence="2">Uncharacterized protein</fullName>
    </submittedName>
</protein>
<dbReference type="EMBL" id="OC968314">
    <property type="protein sequence ID" value="CAD7666308.1"/>
    <property type="molecule type" value="Genomic_DNA"/>
</dbReference>
<dbReference type="AlphaFoldDB" id="A0A7R9R1B0"/>
<proteinExistence type="predicted"/>